<accession>A0A452QAB8</accession>
<dbReference type="Pfam" id="PF00061">
    <property type="entry name" value="Lipocalin"/>
    <property type="match status" value="1"/>
</dbReference>
<dbReference type="AlphaFoldDB" id="A0A452QAB8"/>
<evidence type="ECO:0000256" key="2">
    <source>
        <dbReference type="SAM" id="MobiDB-lite"/>
    </source>
</evidence>
<feature type="region of interest" description="Disordered" evidence="2">
    <location>
        <begin position="203"/>
        <end position="254"/>
    </location>
</feature>
<comment type="similarity">
    <text evidence="1">Belongs to the calycin superfamily. Lipocalin family.</text>
</comment>
<dbReference type="GO" id="GO:0005615">
    <property type="term" value="C:extracellular space"/>
    <property type="evidence" value="ECO:0007669"/>
    <property type="project" value="TreeGrafter"/>
</dbReference>
<evidence type="ECO:0000256" key="3">
    <source>
        <dbReference type="SAM" id="SignalP"/>
    </source>
</evidence>
<feature type="chain" id="PRO_5019037248" description="Lipocalin/cytosolic fatty-acid binding domain-containing protein" evidence="3">
    <location>
        <begin position="19"/>
        <end position="254"/>
    </location>
</feature>
<evidence type="ECO:0000313" key="6">
    <source>
        <dbReference type="Proteomes" id="UP000291022"/>
    </source>
</evidence>
<dbReference type="Proteomes" id="UP000291022">
    <property type="component" value="Unassembled WGS sequence"/>
</dbReference>
<evidence type="ECO:0000256" key="1">
    <source>
        <dbReference type="ARBA" id="ARBA00006889"/>
    </source>
</evidence>
<dbReference type="PANTHER" id="PTHR11430">
    <property type="entry name" value="LIPOCALIN"/>
    <property type="match status" value="1"/>
</dbReference>
<reference evidence="6" key="1">
    <citation type="submission" date="2016-06" db="EMBL/GenBank/DDBJ databases">
        <title>De novo assembly and RNA-Seq shows season-dependent expression and editing in black bear kidneys.</title>
        <authorList>
            <person name="Korstanje R."/>
            <person name="Srivastava A."/>
            <person name="Sarsani V.K."/>
            <person name="Sheehan S.M."/>
            <person name="Seger R.L."/>
            <person name="Barter M.E."/>
            <person name="Lindqvist C."/>
            <person name="Brody L.C."/>
            <person name="Mullikin J.C."/>
        </authorList>
    </citation>
    <scope>NUCLEOTIDE SEQUENCE [LARGE SCALE GENOMIC DNA]</scope>
</reference>
<dbReference type="PANTHER" id="PTHR11430:SF70">
    <property type="entry name" value="UTEROCALIN"/>
    <property type="match status" value="1"/>
</dbReference>
<evidence type="ECO:0000259" key="4">
    <source>
        <dbReference type="Pfam" id="PF00061"/>
    </source>
</evidence>
<dbReference type="InterPro" id="IPR000566">
    <property type="entry name" value="Lipocln_cytosolic_FA-bd_dom"/>
</dbReference>
<feature type="signal peptide" evidence="3">
    <location>
        <begin position="1"/>
        <end position="18"/>
    </location>
</feature>
<dbReference type="OMA" id="WDIMQIF"/>
<dbReference type="Ensembl" id="ENSUAMT00000001576.1">
    <property type="protein sequence ID" value="ENSUAMP00000001369.1"/>
    <property type="gene ID" value="ENSUAMG00000001308.1"/>
</dbReference>
<name>A0A452QAB8_URSAM</name>
<sequence>MNTLLLLVLLALLGGPHALHTGARDPSIRENLVAAAGVRSGRRWQLGAAGGGQGRAPSSPGCTLSRASTPTSTRQVNGDWFSIAQASDEPKLLRKDADMFLVHKIHISLKTIEFRAEGARRRQGPGEPHALKFQYVLKYAGHNTIFLEEVDPSHFLIFCIHNSWHGKETVAVNVLGETPTVSWDIMQIFQNYCKSPRISPTNIINLTRTGMRPPSSPPRRPEGRSSDPRSATHAPLHRSLLACPTAGRPLGPGE</sequence>
<proteinExistence type="inferred from homology"/>
<feature type="region of interest" description="Disordered" evidence="2">
    <location>
        <begin position="46"/>
        <end position="73"/>
    </location>
</feature>
<dbReference type="InterPro" id="IPR012674">
    <property type="entry name" value="Calycin"/>
</dbReference>
<feature type="domain" description="Lipocalin/cytosolic fatty-acid binding" evidence="4">
    <location>
        <begin position="77"/>
        <end position="209"/>
    </location>
</feature>
<dbReference type="InterPro" id="IPR002345">
    <property type="entry name" value="Lipocalin"/>
</dbReference>
<evidence type="ECO:0000313" key="5">
    <source>
        <dbReference type="Ensembl" id="ENSUAMP00000001369.1"/>
    </source>
</evidence>
<reference evidence="5" key="2">
    <citation type="submission" date="2025-08" db="UniProtKB">
        <authorList>
            <consortium name="Ensembl"/>
        </authorList>
    </citation>
    <scope>IDENTIFICATION</scope>
</reference>
<keyword evidence="6" id="KW-1185">Reference proteome</keyword>
<keyword evidence="3" id="KW-0732">Signal</keyword>
<protein>
    <recommendedName>
        <fullName evidence="4">Lipocalin/cytosolic fatty-acid binding domain-containing protein</fullName>
    </recommendedName>
</protein>
<dbReference type="SUPFAM" id="SSF50814">
    <property type="entry name" value="Lipocalins"/>
    <property type="match status" value="1"/>
</dbReference>
<reference evidence="5" key="3">
    <citation type="submission" date="2025-09" db="UniProtKB">
        <authorList>
            <consortium name="Ensembl"/>
        </authorList>
    </citation>
    <scope>IDENTIFICATION</scope>
</reference>
<dbReference type="GeneTree" id="ENSGT00940000173695"/>
<dbReference type="Gene3D" id="2.40.128.20">
    <property type="match status" value="1"/>
</dbReference>
<organism evidence="5 6">
    <name type="scientific">Ursus americanus</name>
    <name type="common">American black bear</name>
    <name type="synonym">Euarctos americanus</name>
    <dbReference type="NCBI Taxonomy" id="9643"/>
    <lineage>
        <taxon>Eukaryota</taxon>
        <taxon>Metazoa</taxon>
        <taxon>Chordata</taxon>
        <taxon>Craniata</taxon>
        <taxon>Vertebrata</taxon>
        <taxon>Euteleostomi</taxon>
        <taxon>Mammalia</taxon>
        <taxon>Eutheria</taxon>
        <taxon>Laurasiatheria</taxon>
        <taxon>Carnivora</taxon>
        <taxon>Caniformia</taxon>
        <taxon>Ursidae</taxon>
        <taxon>Ursus</taxon>
    </lineage>
</organism>
<dbReference type="GO" id="GO:0036094">
    <property type="term" value="F:small molecule binding"/>
    <property type="evidence" value="ECO:0007669"/>
    <property type="project" value="InterPro"/>
</dbReference>